<organism evidence="2 3">
    <name type="scientific">Lactococcus fujiensis JCM 16395</name>
    <dbReference type="NCBI Taxonomy" id="1291764"/>
    <lineage>
        <taxon>Bacteria</taxon>
        <taxon>Bacillati</taxon>
        <taxon>Bacillota</taxon>
        <taxon>Bacilli</taxon>
        <taxon>Lactobacillales</taxon>
        <taxon>Streptococcaceae</taxon>
        <taxon>Lactococcus</taxon>
    </lineage>
</organism>
<name>A0A2A5RMW5_9LACT</name>
<keyword evidence="1" id="KW-0472">Membrane</keyword>
<dbReference type="STRING" id="1291764.GCA_001311235_00838"/>
<dbReference type="Pfam" id="PF11877">
    <property type="entry name" value="DUF3397"/>
    <property type="match status" value="1"/>
</dbReference>
<feature type="transmembrane region" description="Helical" evidence="1">
    <location>
        <begin position="37"/>
        <end position="58"/>
    </location>
</feature>
<protein>
    <recommendedName>
        <fullName evidence="4">Lipoprotein</fullName>
    </recommendedName>
</protein>
<keyword evidence="3" id="KW-1185">Reference proteome</keyword>
<dbReference type="InterPro" id="IPR024515">
    <property type="entry name" value="DUF3397"/>
</dbReference>
<gene>
    <name evidence="2" type="ORF">RT41_GL001043</name>
</gene>
<dbReference type="AlphaFoldDB" id="A0A2A5RMW5"/>
<evidence type="ECO:0000313" key="3">
    <source>
        <dbReference type="Proteomes" id="UP000218181"/>
    </source>
</evidence>
<dbReference type="EMBL" id="JXJU01000003">
    <property type="protein sequence ID" value="PCS00661.1"/>
    <property type="molecule type" value="Genomic_DNA"/>
</dbReference>
<keyword evidence="1" id="KW-0812">Transmembrane</keyword>
<reference evidence="2 3" key="1">
    <citation type="submission" date="2014-12" db="EMBL/GenBank/DDBJ databases">
        <title>Draft genome sequences of 10 type strains of Lactococcus.</title>
        <authorList>
            <person name="Sun Z."/>
            <person name="Zhong Z."/>
            <person name="Liu W."/>
            <person name="Zhang W."/>
            <person name="Zhang H."/>
        </authorList>
    </citation>
    <scope>NUCLEOTIDE SEQUENCE [LARGE SCALE GENOMIC DNA]</scope>
    <source>
        <strain evidence="2 3">JCM 16395</strain>
    </source>
</reference>
<evidence type="ECO:0000256" key="1">
    <source>
        <dbReference type="SAM" id="Phobius"/>
    </source>
</evidence>
<sequence>MLPKIIAALYPILVFIALVFVFKFFRLRHLTNRRLKIPDVYTLFLILGLKIFSSQLVTISILPYYFLIVSGLALVLLLLDVFYYRAFVFRRFLKLWWRVTFIITFVMYLGFLIVIFMR</sequence>
<evidence type="ECO:0008006" key="4">
    <source>
        <dbReference type="Google" id="ProtNLM"/>
    </source>
</evidence>
<feature type="transmembrane region" description="Helical" evidence="1">
    <location>
        <begin position="6"/>
        <end position="25"/>
    </location>
</feature>
<accession>A0A2A5RMW5</accession>
<dbReference type="OrthoDB" id="2299708at2"/>
<evidence type="ECO:0000313" key="2">
    <source>
        <dbReference type="EMBL" id="PCS00661.1"/>
    </source>
</evidence>
<comment type="caution">
    <text evidence="2">The sequence shown here is derived from an EMBL/GenBank/DDBJ whole genome shotgun (WGS) entry which is preliminary data.</text>
</comment>
<dbReference type="RefSeq" id="WP_096817443.1">
    <property type="nucleotide sequence ID" value="NZ_BBAL01000002.1"/>
</dbReference>
<proteinExistence type="predicted"/>
<feature type="transmembrane region" description="Helical" evidence="1">
    <location>
        <begin position="64"/>
        <end position="83"/>
    </location>
</feature>
<feature type="transmembrane region" description="Helical" evidence="1">
    <location>
        <begin position="95"/>
        <end position="117"/>
    </location>
</feature>
<dbReference type="Proteomes" id="UP000218181">
    <property type="component" value="Unassembled WGS sequence"/>
</dbReference>
<keyword evidence="1" id="KW-1133">Transmembrane helix</keyword>